<evidence type="ECO:0000313" key="3">
    <source>
        <dbReference type="Proteomes" id="UP001374584"/>
    </source>
</evidence>
<comment type="caution">
    <text evidence="2">The sequence shown here is derived from an EMBL/GenBank/DDBJ whole genome shotgun (WGS) entry which is preliminary data.</text>
</comment>
<sequence>MYLSTVSIYCIYVCICVHTSVFKSKAKGKENEGCNNGGWGLPQRLQISPLLYPYISFHTQFRSLINFLLLLFFILLHSLCPPLFYS</sequence>
<keyword evidence="1" id="KW-0812">Transmembrane</keyword>
<keyword evidence="3" id="KW-1185">Reference proteome</keyword>
<dbReference type="Proteomes" id="UP001374584">
    <property type="component" value="Unassembled WGS sequence"/>
</dbReference>
<proteinExistence type="predicted"/>
<feature type="transmembrane region" description="Helical" evidence="1">
    <location>
        <begin position="6"/>
        <end position="22"/>
    </location>
</feature>
<protein>
    <submittedName>
        <fullName evidence="2">Uncharacterized protein</fullName>
    </submittedName>
</protein>
<keyword evidence="1" id="KW-0472">Membrane</keyword>
<gene>
    <name evidence="2" type="ORF">VNO80_05104</name>
</gene>
<dbReference type="AlphaFoldDB" id="A0AAN9RK85"/>
<evidence type="ECO:0000313" key="2">
    <source>
        <dbReference type="EMBL" id="KAK7379640.1"/>
    </source>
</evidence>
<reference evidence="2 3" key="1">
    <citation type="submission" date="2024-01" db="EMBL/GenBank/DDBJ databases">
        <title>The genomes of 5 underutilized Papilionoideae crops provide insights into root nodulation and disease resistanc.</title>
        <authorList>
            <person name="Jiang F."/>
        </authorList>
    </citation>
    <scope>NUCLEOTIDE SEQUENCE [LARGE SCALE GENOMIC DNA]</scope>
    <source>
        <strain evidence="2">JINMINGXINNONG_FW02</strain>
        <tissue evidence="2">Leaves</tissue>
    </source>
</reference>
<keyword evidence="1" id="KW-1133">Transmembrane helix</keyword>
<organism evidence="2 3">
    <name type="scientific">Phaseolus coccineus</name>
    <name type="common">Scarlet runner bean</name>
    <name type="synonym">Phaseolus multiflorus</name>
    <dbReference type="NCBI Taxonomy" id="3886"/>
    <lineage>
        <taxon>Eukaryota</taxon>
        <taxon>Viridiplantae</taxon>
        <taxon>Streptophyta</taxon>
        <taxon>Embryophyta</taxon>
        <taxon>Tracheophyta</taxon>
        <taxon>Spermatophyta</taxon>
        <taxon>Magnoliopsida</taxon>
        <taxon>eudicotyledons</taxon>
        <taxon>Gunneridae</taxon>
        <taxon>Pentapetalae</taxon>
        <taxon>rosids</taxon>
        <taxon>fabids</taxon>
        <taxon>Fabales</taxon>
        <taxon>Fabaceae</taxon>
        <taxon>Papilionoideae</taxon>
        <taxon>50 kb inversion clade</taxon>
        <taxon>NPAAA clade</taxon>
        <taxon>indigoferoid/millettioid clade</taxon>
        <taxon>Phaseoleae</taxon>
        <taxon>Phaseolus</taxon>
    </lineage>
</organism>
<feature type="transmembrane region" description="Helical" evidence="1">
    <location>
        <begin position="64"/>
        <end position="85"/>
    </location>
</feature>
<name>A0AAN9RK85_PHACN</name>
<accession>A0AAN9RK85</accession>
<dbReference type="EMBL" id="JAYMYR010000002">
    <property type="protein sequence ID" value="KAK7379640.1"/>
    <property type="molecule type" value="Genomic_DNA"/>
</dbReference>
<evidence type="ECO:0000256" key="1">
    <source>
        <dbReference type="SAM" id="Phobius"/>
    </source>
</evidence>